<keyword evidence="6" id="KW-0325">Glycoprotein</keyword>
<feature type="domain" description="MTC6 partial TIM-barrel" evidence="12">
    <location>
        <begin position="19"/>
        <end position="407"/>
    </location>
</feature>
<evidence type="ECO:0000256" key="9">
    <source>
        <dbReference type="ARBA" id="ARBA00039865"/>
    </source>
</evidence>
<dbReference type="GO" id="GO:0016020">
    <property type="term" value="C:membrane"/>
    <property type="evidence" value="ECO:0007669"/>
    <property type="project" value="UniProtKB-SubCell"/>
</dbReference>
<evidence type="ECO:0000313" key="13">
    <source>
        <dbReference type="EMBL" id="KAF2430061.1"/>
    </source>
</evidence>
<keyword evidence="4 11" id="KW-1133">Transmembrane helix</keyword>
<dbReference type="CDD" id="cd00037">
    <property type="entry name" value="CLECT"/>
    <property type="match status" value="1"/>
</dbReference>
<evidence type="ECO:0000256" key="4">
    <source>
        <dbReference type="ARBA" id="ARBA00022989"/>
    </source>
</evidence>
<dbReference type="OrthoDB" id="5573651at2759"/>
<comment type="subcellular location">
    <subcellularLocation>
        <location evidence="1">Membrane</location>
        <topology evidence="1">Single-pass type I membrane protein</topology>
    </subcellularLocation>
</comment>
<dbReference type="AlphaFoldDB" id="A0A9P4NRQ7"/>
<evidence type="ECO:0000256" key="6">
    <source>
        <dbReference type="ARBA" id="ARBA00023180"/>
    </source>
</evidence>
<evidence type="ECO:0000256" key="8">
    <source>
        <dbReference type="ARBA" id="ARBA00038159"/>
    </source>
</evidence>
<evidence type="ECO:0000256" key="1">
    <source>
        <dbReference type="ARBA" id="ARBA00004479"/>
    </source>
</evidence>
<dbReference type="Proteomes" id="UP000800235">
    <property type="component" value="Unassembled WGS sequence"/>
</dbReference>
<proteinExistence type="inferred from homology"/>
<dbReference type="EMBL" id="MU007042">
    <property type="protein sequence ID" value="KAF2430061.1"/>
    <property type="molecule type" value="Genomic_DNA"/>
</dbReference>
<feature type="transmembrane region" description="Helical" evidence="11">
    <location>
        <begin position="561"/>
        <end position="585"/>
    </location>
</feature>
<dbReference type="PANTHER" id="PTHR35518">
    <property type="entry name" value="MAINTENANCE OF TELOMOERE CAPPING"/>
    <property type="match status" value="1"/>
</dbReference>
<protein>
    <recommendedName>
        <fullName evidence="9">Maintenance of telomere capping protein 6</fullName>
    </recommendedName>
</protein>
<keyword evidence="3" id="KW-0732">Signal</keyword>
<evidence type="ECO:0000256" key="10">
    <source>
        <dbReference type="SAM" id="MobiDB-lite"/>
    </source>
</evidence>
<keyword evidence="5 11" id="KW-0472">Membrane</keyword>
<comment type="caution">
    <text evidence="13">The sequence shown here is derived from an EMBL/GenBank/DDBJ whole genome shotgun (WGS) entry which is preliminary data.</text>
</comment>
<comment type="similarity">
    <text evidence="8">Belongs to the MTC6 family.</text>
</comment>
<comment type="function">
    <text evidence="7">May be involved in telomere capping.</text>
</comment>
<evidence type="ECO:0000313" key="14">
    <source>
        <dbReference type="Proteomes" id="UP000800235"/>
    </source>
</evidence>
<name>A0A9P4NRQ7_9PEZI</name>
<gene>
    <name evidence="13" type="ORF">EJ08DRAFT_679552</name>
</gene>
<dbReference type="PANTHER" id="PTHR35518:SF2">
    <property type="entry name" value="MAINTENANCE OF TELOMERE CAPPING PROTEIN 6"/>
    <property type="match status" value="1"/>
</dbReference>
<keyword evidence="14" id="KW-1185">Reference proteome</keyword>
<evidence type="ECO:0000259" key="12">
    <source>
        <dbReference type="Pfam" id="PF25506"/>
    </source>
</evidence>
<keyword evidence="2 11" id="KW-0812">Transmembrane</keyword>
<evidence type="ECO:0000256" key="11">
    <source>
        <dbReference type="SAM" id="Phobius"/>
    </source>
</evidence>
<evidence type="ECO:0000256" key="3">
    <source>
        <dbReference type="ARBA" id="ARBA00022729"/>
    </source>
</evidence>
<evidence type="ECO:0000256" key="5">
    <source>
        <dbReference type="ARBA" id="ARBA00023136"/>
    </source>
</evidence>
<dbReference type="InterPro" id="IPR051008">
    <property type="entry name" value="Telomere_Capping_Maintenance"/>
</dbReference>
<feature type="region of interest" description="Disordered" evidence="10">
    <location>
        <begin position="591"/>
        <end position="610"/>
    </location>
</feature>
<dbReference type="Pfam" id="PF25506">
    <property type="entry name" value="TIM-barrel_MTC6"/>
    <property type="match status" value="1"/>
</dbReference>
<sequence length="610" mass="66942">MVLVYPPDPGAEPVPPWSTALLSQRDLSLRIPLNYVTYPGVSVTKACFGKNVFDDASAMRCWSNLFATGFRRFILDLYWDDTRRVWAFCPVQLSSNASSILSITASTAQLTARSGPAHSGSLTVLDERQVDSSLVVPSATRAATSTNTPAPASVDALFHVGPYSCSQSLDLSSFTTVLADYMANTGNNLQAIVTYLTLNLHVAAPSPSTDAPQLSSSNVPAYGQLVGNLLNVNLSNYLYTPRLLRQDRANLNSSWYTATDDHLPQDAYFNTTTVGNGDFSTSNGWPSESILEFSKKTYRLAAEYGQIDPQLSLYNFTGDAGLIFSEFAFQASPGSQLTSNDDQSCFFNYYDDTIAAHNNSWAVSSQLNISRSEDVFNDGSGITSSYNLTACGISPLLNETLFNKTANEDYRLYQTIAYSSIWSWAAGEPRNISSSDDKSMHIRCAAFDAEASGRWHVADCKQKHYAACRVGNEPYVWRISSNKAAYSPSDETCPSGSSFDVPRTALENQHLLSAVQQRRGEDRSDTIVWLNFNSLDISGCWVNGISTRCPYQNGVDTKRKLIVPIVAAVIVFVVTGLTLFVKCAANRQKSRTGRRRKRANDGWDYEGVPS</sequence>
<evidence type="ECO:0000256" key="7">
    <source>
        <dbReference type="ARBA" id="ARBA00037703"/>
    </source>
</evidence>
<accession>A0A9P4NRQ7</accession>
<dbReference type="InterPro" id="IPR057530">
    <property type="entry name" value="TIM-barrel_MTC6"/>
</dbReference>
<evidence type="ECO:0000256" key="2">
    <source>
        <dbReference type="ARBA" id="ARBA00022692"/>
    </source>
</evidence>
<reference evidence="13" key="1">
    <citation type="journal article" date="2020" name="Stud. Mycol.">
        <title>101 Dothideomycetes genomes: a test case for predicting lifestyles and emergence of pathogens.</title>
        <authorList>
            <person name="Haridas S."/>
            <person name="Albert R."/>
            <person name="Binder M."/>
            <person name="Bloem J."/>
            <person name="Labutti K."/>
            <person name="Salamov A."/>
            <person name="Andreopoulos B."/>
            <person name="Baker S."/>
            <person name="Barry K."/>
            <person name="Bills G."/>
            <person name="Bluhm B."/>
            <person name="Cannon C."/>
            <person name="Castanera R."/>
            <person name="Culley D."/>
            <person name="Daum C."/>
            <person name="Ezra D."/>
            <person name="Gonzalez J."/>
            <person name="Henrissat B."/>
            <person name="Kuo A."/>
            <person name="Liang C."/>
            <person name="Lipzen A."/>
            <person name="Lutzoni F."/>
            <person name="Magnuson J."/>
            <person name="Mondo S."/>
            <person name="Nolan M."/>
            <person name="Ohm R."/>
            <person name="Pangilinan J."/>
            <person name="Park H.-J."/>
            <person name="Ramirez L."/>
            <person name="Alfaro M."/>
            <person name="Sun H."/>
            <person name="Tritt A."/>
            <person name="Yoshinaga Y."/>
            <person name="Zwiers L.-H."/>
            <person name="Turgeon B."/>
            <person name="Goodwin S."/>
            <person name="Spatafora J."/>
            <person name="Crous P."/>
            <person name="Grigoriev I."/>
        </authorList>
    </citation>
    <scope>NUCLEOTIDE SEQUENCE</scope>
    <source>
        <strain evidence="13">CBS 130266</strain>
    </source>
</reference>
<organism evidence="13 14">
    <name type="scientific">Tothia fuscella</name>
    <dbReference type="NCBI Taxonomy" id="1048955"/>
    <lineage>
        <taxon>Eukaryota</taxon>
        <taxon>Fungi</taxon>
        <taxon>Dikarya</taxon>
        <taxon>Ascomycota</taxon>
        <taxon>Pezizomycotina</taxon>
        <taxon>Dothideomycetes</taxon>
        <taxon>Pleosporomycetidae</taxon>
        <taxon>Venturiales</taxon>
        <taxon>Cylindrosympodiaceae</taxon>
        <taxon>Tothia</taxon>
    </lineage>
</organism>